<comment type="caution">
    <text evidence="1">Lacks conserved residue(s) required for the propagation of feature annotation.</text>
</comment>
<dbReference type="PROSITE" id="PS50895">
    <property type="entry name" value="SURF1"/>
    <property type="match status" value="1"/>
</dbReference>
<evidence type="ECO:0000313" key="3">
    <source>
        <dbReference type="EMBL" id="NYE72223.1"/>
    </source>
</evidence>
<proteinExistence type="inferred from homology"/>
<dbReference type="Proteomes" id="UP000569914">
    <property type="component" value="Unassembled WGS sequence"/>
</dbReference>
<accession>A0A7Y9LCV1</accession>
<dbReference type="InterPro" id="IPR002994">
    <property type="entry name" value="Surf1/Shy1"/>
</dbReference>
<name>A0A7Y9LCV1_9ACTN</name>
<evidence type="ECO:0000256" key="1">
    <source>
        <dbReference type="RuleBase" id="RU363076"/>
    </source>
</evidence>
<dbReference type="CDD" id="cd06662">
    <property type="entry name" value="SURF1"/>
    <property type="match status" value="1"/>
</dbReference>
<comment type="similarity">
    <text evidence="1">Belongs to the SURF1 family.</text>
</comment>
<dbReference type="Pfam" id="PF02104">
    <property type="entry name" value="SURF1"/>
    <property type="match status" value="1"/>
</dbReference>
<feature type="region of interest" description="Disordered" evidence="2">
    <location>
        <begin position="125"/>
        <end position="155"/>
    </location>
</feature>
<comment type="caution">
    <text evidence="3">The sequence shown here is derived from an EMBL/GenBank/DDBJ whole genome shotgun (WGS) entry which is preliminary data.</text>
</comment>
<keyword evidence="1" id="KW-0812">Transmembrane</keyword>
<dbReference type="GO" id="GO:0005886">
    <property type="term" value="C:plasma membrane"/>
    <property type="evidence" value="ECO:0007669"/>
    <property type="project" value="UniProtKB-SubCell"/>
</dbReference>
<feature type="transmembrane region" description="Helical" evidence="1">
    <location>
        <begin position="20"/>
        <end position="38"/>
    </location>
</feature>
<sequence length="250" mass="26134">MTVVSDVTGRSRLLPVQRAGIILLGLALAAAMGVLGVWQAQVYQSQGLEAAAHRAAEPARPLTEVAPVGATVTDGYGRTVTFTGHYRPDLQLVVRSSDDPEVRVLTGFELTDGSLVAVVRGSLPAGTAEPPAPPSGTLTQSGLLLPSEDSGENDPDAPGVITAIRVQRLAQQWPGSLVNGYVTLTSADAAGQGLAASPYRLPDAPGRLRNGAYAVQWWVFAAFAIGMAIKVARDLGRPRPDGDKNYDVES</sequence>
<evidence type="ECO:0000313" key="4">
    <source>
        <dbReference type="Proteomes" id="UP000569914"/>
    </source>
</evidence>
<protein>
    <recommendedName>
        <fullName evidence="1">SURF1-like protein</fullName>
    </recommendedName>
</protein>
<reference evidence="3 4" key="1">
    <citation type="submission" date="2020-07" db="EMBL/GenBank/DDBJ databases">
        <title>Sequencing the genomes of 1000 actinobacteria strains.</title>
        <authorList>
            <person name="Klenk H.-P."/>
        </authorList>
    </citation>
    <scope>NUCLEOTIDE SEQUENCE [LARGE SCALE GENOMIC DNA]</scope>
    <source>
        <strain evidence="3 4">DSM 22083</strain>
    </source>
</reference>
<gene>
    <name evidence="3" type="ORF">BKA15_003552</name>
</gene>
<evidence type="ECO:0000256" key="2">
    <source>
        <dbReference type="SAM" id="MobiDB-lite"/>
    </source>
</evidence>
<keyword evidence="1" id="KW-0472">Membrane</keyword>
<organism evidence="3 4">
    <name type="scientific">Microlunatus parietis</name>
    <dbReference type="NCBI Taxonomy" id="682979"/>
    <lineage>
        <taxon>Bacteria</taxon>
        <taxon>Bacillati</taxon>
        <taxon>Actinomycetota</taxon>
        <taxon>Actinomycetes</taxon>
        <taxon>Propionibacteriales</taxon>
        <taxon>Propionibacteriaceae</taxon>
        <taxon>Microlunatus</taxon>
    </lineage>
</organism>
<dbReference type="EMBL" id="JACCBU010000001">
    <property type="protein sequence ID" value="NYE72223.1"/>
    <property type="molecule type" value="Genomic_DNA"/>
</dbReference>
<keyword evidence="1" id="KW-1133">Transmembrane helix</keyword>
<keyword evidence="1" id="KW-1003">Cell membrane</keyword>
<dbReference type="RefSeq" id="WP_179752878.1">
    <property type="nucleotide sequence ID" value="NZ_JACCBU010000001.1"/>
</dbReference>
<comment type="subcellular location">
    <subcellularLocation>
        <location evidence="1">Cell membrane</location>
        <topology evidence="1">Multi-pass membrane protein</topology>
    </subcellularLocation>
</comment>
<dbReference type="AlphaFoldDB" id="A0A7Y9LCV1"/>
<keyword evidence="4" id="KW-1185">Reference proteome</keyword>